<organism evidence="1 2">
    <name type="scientific">Dermacentor silvarum</name>
    <name type="common">Tick</name>
    <dbReference type="NCBI Taxonomy" id="543639"/>
    <lineage>
        <taxon>Eukaryota</taxon>
        <taxon>Metazoa</taxon>
        <taxon>Ecdysozoa</taxon>
        <taxon>Arthropoda</taxon>
        <taxon>Chelicerata</taxon>
        <taxon>Arachnida</taxon>
        <taxon>Acari</taxon>
        <taxon>Parasitiformes</taxon>
        <taxon>Ixodida</taxon>
        <taxon>Ixodoidea</taxon>
        <taxon>Ixodidae</taxon>
        <taxon>Rhipicephalinae</taxon>
        <taxon>Dermacentor</taxon>
    </lineage>
</organism>
<proteinExistence type="predicted"/>
<gene>
    <name evidence="1" type="ORF">HPB49_014347</name>
</gene>
<sequence length="770" mass="84983">MFEGINITSFSSIEKCGAVGPLMEDDLSRSRELRLRLCALCVRLSDDPAGKPTRPHHASPEQLRDYVRRLFADVFEAYGGEAIVRQRVEALAPPPLQLAVRVVQADGLREPCDTYVSARLLPAGATARSTVRCNSAAPRWDEELVLDTQREWRQARLNVELWRRRGCWRPRLLGALTQPLGELPCVAVERWEPLGVAGRLQLRLELRGAPESEEEARQDHLALTRLFLAYAVSHAGDPLQWLCWEDCLDSEPLTLLRQHALRWGVAAADEAGCRLLAAAAVRDSHGRLSYRVLQTLLQGAPAPDSAVSVVETQVRALLGRLHDDFCLRDGRQAHDLLGVLSCCSLCEALSQRPVNVAAREEVRKSTRRWHLQLAALGVRDVAELGRLLLLLGQFHGAADAVFSRAWKQSYTEITARELDALLDAHVRPRVVALCAPALSAKGAERERLVQRSLEAFRLLRTFVGAVSAQLPAQRTPLAMDAYVQWFGAPLVLEWFESAQRPLLASIPAAVEADSLVPGACSSASRVADAIEQRLVCLWTSLDWPQPEVARRFALLVSTCATLFAQSTERRARRQRFYATASGGVSTRLCVALGNVQALVASLALAQRTILRCFHTRPECDDALADVCTPVQRAAETLATCALRLGDALLVRVQPELDRLLAAAVNCAAPEAQERALIALAAHLDACLVALRAHLEPAAFLNALLHLWRGLLFSASRLERTRRRKAERALALLDALRRLRKMMHGAGLPTQQIDCASYQDLERRLLSAVSS</sequence>
<reference evidence="1" key="1">
    <citation type="submission" date="2020-05" db="EMBL/GenBank/DDBJ databases">
        <title>Large-scale comparative analyses of tick genomes elucidate their genetic diversity and vector capacities.</title>
        <authorList>
            <person name="Jia N."/>
            <person name="Wang J."/>
            <person name="Shi W."/>
            <person name="Du L."/>
            <person name="Sun Y."/>
            <person name="Zhan W."/>
            <person name="Jiang J."/>
            <person name="Wang Q."/>
            <person name="Zhang B."/>
            <person name="Ji P."/>
            <person name="Sakyi L.B."/>
            <person name="Cui X."/>
            <person name="Yuan T."/>
            <person name="Jiang B."/>
            <person name="Yang W."/>
            <person name="Lam T.T.-Y."/>
            <person name="Chang Q."/>
            <person name="Ding S."/>
            <person name="Wang X."/>
            <person name="Zhu J."/>
            <person name="Ruan X."/>
            <person name="Zhao L."/>
            <person name="Wei J."/>
            <person name="Que T."/>
            <person name="Du C."/>
            <person name="Cheng J."/>
            <person name="Dai P."/>
            <person name="Han X."/>
            <person name="Huang E."/>
            <person name="Gao Y."/>
            <person name="Liu J."/>
            <person name="Shao H."/>
            <person name="Ye R."/>
            <person name="Li L."/>
            <person name="Wei W."/>
            <person name="Wang X."/>
            <person name="Wang C."/>
            <person name="Yang T."/>
            <person name="Huo Q."/>
            <person name="Li W."/>
            <person name="Guo W."/>
            <person name="Chen H."/>
            <person name="Zhou L."/>
            <person name="Ni X."/>
            <person name="Tian J."/>
            <person name="Zhou Y."/>
            <person name="Sheng Y."/>
            <person name="Liu T."/>
            <person name="Pan Y."/>
            <person name="Xia L."/>
            <person name="Li J."/>
            <person name="Zhao F."/>
            <person name="Cao W."/>
        </authorList>
    </citation>
    <scope>NUCLEOTIDE SEQUENCE</scope>
    <source>
        <strain evidence="1">Dsil-2018</strain>
    </source>
</reference>
<name>A0ACB8CLI0_DERSI</name>
<accession>A0ACB8CLI0</accession>
<comment type="caution">
    <text evidence="1">The sequence shown here is derived from an EMBL/GenBank/DDBJ whole genome shotgun (WGS) entry which is preliminary data.</text>
</comment>
<keyword evidence="2" id="KW-1185">Reference proteome</keyword>
<dbReference type="EMBL" id="CM023475">
    <property type="protein sequence ID" value="KAH7945707.1"/>
    <property type="molecule type" value="Genomic_DNA"/>
</dbReference>
<evidence type="ECO:0000313" key="2">
    <source>
        <dbReference type="Proteomes" id="UP000821865"/>
    </source>
</evidence>
<dbReference type="Proteomes" id="UP000821865">
    <property type="component" value="Chromosome 6"/>
</dbReference>
<evidence type="ECO:0000313" key="1">
    <source>
        <dbReference type="EMBL" id="KAH7945707.1"/>
    </source>
</evidence>
<protein>
    <submittedName>
        <fullName evidence="1">Uncharacterized protein</fullName>
    </submittedName>
</protein>